<evidence type="ECO:0000256" key="2">
    <source>
        <dbReference type="ARBA" id="ARBA00023163"/>
    </source>
</evidence>
<sequence>MFTSSSRPSRGPSRAGGPPRGHRESLREDLATWAVDPLDHISAPEGAASPRTVINATAEGEVRDRCLRKRSDQLDLIIERARARGESGPTTDQVMNHVLAPLHFRVLFGVAATDGARARALVDDLLSWVPATTAPADPA</sequence>
<dbReference type="EMBL" id="CP030073">
    <property type="protein sequence ID" value="AWW36068.1"/>
    <property type="molecule type" value="Genomic_DNA"/>
</dbReference>
<name>A0A2Z4ITX3_9ACTN</name>
<protein>
    <recommendedName>
        <fullName evidence="4">Tetracyclin repressor-like C-terminal domain-containing protein</fullName>
    </recommendedName>
</protein>
<dbReference type="KEGG" id="scad:DN051_04915"/>
<evidence type="ECO:0000313" key="6">
    <source>
        <dbReference type="Proteomes" id="UP000249616"/>
    </source>
</evidence>
<dbReference type="Proteomes" id="UP000249616">
    <property type="component" value="Chromosome"/>
</dbReference>
<dbReference type="InterPro" id="IPR011075">
    <property type="entry name" value="TetR_C"/>
</dbReference>
<dbReference type="Gene3D" id="1.10.357.10">
    <property type="entry name" value="Tetracycline Repressor, domain 2"/>
    <property type="match status" value="1"/>
</dbReference>
<evidence type="ECO:0000256" key="3">
    <source>
        <dbReference type="SAM" id="MobiDB-lite"/>
    </source>
</evidence>
<keyword evidence="2" id="KW-0804">Transcription</keyword>
<evidence type="ECO:0000256" key="1">
    <source>
        <dbReference type="ARBA" id="ARBA00023015"/>
    </source>
</evidence>
<feature type="region of interest" description="Disordered" evidence="3">
    <location>
        <begin position="1"/>
        <end position="28"/>
    </location>
</feature>
<organism evidence="5 6">
    <name type="scientific">Streptomyces cadmiisoli</name>
    <dbReference type="NCBI Taxonomy" id="2184053"/>
    <lineage>
        <taxon>Bacteria</taxon>
        <taxon>Bacillati</taxon>
        <taxon>Actinomycetota</taxon>
        <taxon>Actinomycetes</taxon>
        <taxon>Kitasatosporales</taxon>
        <taxon>Streptomycetaceae</taxon>
        <taxon>Streptomyces</taxon>
        <taxon>Streptomyces aurantiacus group</taxon>
    </lineage>
</organism>
<feature type="domain" description="Tetracyclin repressor-like C-terminal" evidence="4">
    <location>
        <begin position="24"/>
        <end position="124"/>
    </location>
</feature>
<keyword evidence="1" id="KW-0805">Transcription regulation</keyword>
<evidence type="ECO:0000259" key="4">
    <source>
        <dbReference type="Pfam" id="PF16859"/>
    </source>
</evidence>
<dbReference type="Pfam" id="PF16859">
    <property type="entry name" value="TetR_C_11"/>
    <property type="match status" value="1"/>
</dbReference>
<feature type="compositionally biased region" description="Low complexity" evidence="3">
    <location>
        <begin position="1"/>
        <end position="17"/>
    </location>
</feature>
<reference evidence="5 6" key="1">
    <citation type="journal article" date="2019" name="Int. J. Syst. Evol. Microbiol.">
        <title>Streptomyces cadmiisoli sp. nov., a novel actinomycete isolated from cadmium-contaminated soil.</title>
        <authorList>
            <person name="Li K."/>
            <person name="Tang X."/>
            <person name="Zhao J."/>
            <person name="Guo Y."/>
            <person name="Tang Y."/>
            <person name="Gao J."/>
        </authorList>
    </citation>
    <scope>NUCLEOTIDE SEQUENCE [LARGE SCALE GENOMIC DNA]</scope>
    <source>
        <strain evidence="5 6">ZFG47</strain>
    </source>
</reference>
<dbReference type="RefSeq" id="WP_112438079.1">
    <property type="nucleotide sequence ID" value="NZ_CP030073.1"/>
</dbReference>
<dbReference type="SUPFAM" id="SSF48498">
    <property type="entry name" value="Tetracyclin repressor-like, C-terminal domain"/>
    <property type="match status" value="1"/>
</dbReference>
<evidence type="ECO:0000313" key="5">
    <source>
        <dbReference type="EMBL" id="AWW36068.1"/>
    </source>
</evidence>
<accession>A0A2Z4ITX3</accession>
<dbReference type="AlphaFoldDB" id="A0A2Z4ITX3"/>
<dbReference type="InterPro" id="IPR036271">
    <property type="entry name" value="Tet_transcr_reg_TetR-rel_C_sf"/>
</dbReference>
<keyword evidence="6" id="KW-1185">Reference proteome</keyword>
<gene>
    <name evidence="5" type="ORF">DN051_04915</name>
</gene>
<proteinExistence type="predicted"/>